<dbReference type="InParanoid" id="K1X0F7"/>
<gene>
    <name evidence="1" type="ORF">MBM_07588</name>
</gene>
<keyword evidence="1" id="KW-0418">Kinase</keyword>
<evidence type="ECO:0000313" key="1">
    <source>
        <dbReference type="EMBL" id="EKD14358.1"/>
    </source>
</evidence>
<dbReference type="AlphaFoldDB" id="K1X0F7"/>
<accession>K1X0F7</accession>
<keyword evidence="2" id="KW-1185">Reference proteome</keyword>
<dbReference type="Proteomes" id="UP000006753">
    <property type="component" value="Unassembled WGS sequence"/>
</dbReference>
<dbReference type="OrthoDB" id="5979581at2759"/>
<dbReference type="GO" id="GO:0016301">
    <property type="term" value="F:kinase activity"/>
    <property type="evidence" value="ECO:0007669"/>
    <property type="project" value="UniProtKB-KW"/>
</dbReference>
<dbReference type="Gene3D" id="1.10.510.10">
    <property type="entry name" value="Transferase(Phosphotransferase) domain 1"/>
    <property type="match status" value="1"/>
</dbReference>
<dbReference type="KEGG" id="mbe:MBM_07588"/>
<keyword evidence="1" id="KW-0808">Transferase</keyword>
<evidence type="ECO:0000313" key="2">
    <source>
        <dbReference type="Proteomes" id="UP000006753"/>
    </source>
</evidence>
<protein>
    <submittedName>
        <fullName evidence="1">Protein kinase, putative</fullName>
    </submittedName>
</protein>
<dbReference type="InterPro" id="IPR011009">
    <property type="entry name" value="Kinase-like_dom_sf"/>
</dbReference>
<dbReference type="SUPFAM" id="SSF56112">
    <property type="entry name" value="Protein kinase-like (PK-like)"/>
    <property type="match status" value="1"/>
</dbReference>
<proteinExistence type="predicted"/>
<reference evidence="1 2" key="1">
    <citation type="journal article" date="2012" name="BMC Genomics">
        <title>Sequencing the genome of Marssonina brunnea reveals fungus-poplar co-evolution.</title>
        <authorList>
            <person name="Zhu S."/>
            <person name="Cao Y.-Z."/>
            <person name="Jiang C."/>
            <person name="Tan B.-Y."/>
            <person name="Wang Z."/>
            <person name="Feng S."/>
            <person name="Zhang L."/>
            <person name="Su X.-H."/>
            <person name="Brejova B."/>
            <person name="Vinar T."/>
            <person name="Xu M."/>
            <person name="Wang M.-X."/>
            <person name="Zhang S.-G."/>
            <person name="Huang M.-R."/>
            <person name="Wu R."/>
            <person name="Zhou Y."/>
        </authorList>
    </citation>
    <scope>NUCLEOTIDE SEQUENCE [LARGE SCALE GENOMIC DNA]</scope>
    <source>
        <strain evidence="1 2">MB_m1</strain>
    </source>
</reference>
<dbReference type="EMBL" id="JH921446">
    <property type="protein sequence ID" value="EKD14358.1"/>
    <property type="molecule type" value="Genomic_DNA"/>
</dbReference>
<sequence length="280" mass="31094">MASDRISTLRPRDVYEYEPDGHHPIHLGDTYGRNGRYRVIHKLGSGSDAEVSSDNCPELRVNQIRESLEQNADECSGAGLFLDQMSLGFFHASGDADQDLRALGLQVTKAITFLYRRGICHGGLDGLNEIKYCRFWAVQSSILSSTHLTSSIMGIRPLTTLKASLPSDIWGLGCTIFETRTGRTLFCPFDDDDEYLFAFIEALCMMTKIDENGMAIPVTMSIPKPVNDEKNKWTSTVHPSFAVNARSLAKIAPGFLVHVGLWSRNGSPPRYSRDRAESLS</sequence>
<dbReference type="HOGENOM" id="CLU_994262_0_0_1"/>
<dbReference type="Gene3D" id="3.30.200.20">
    <property type="entry name" value="Phosphorylase Kinase, domain 1"/>
    <property type="match status" value="1"/>
</dbReference>
<name>K1X0F7_MARBU</name>
<organism evidence="1 2">
    <name type="scientific">Marssonina brunnea f. sp. multigermtubi (strain MB_m1)</name>
    <name type="common">Marssonina leaf spot fungus</name>
    <dbReference type="NCBI Taxonomy" id="1072389"/>
    <lineage>
        <taxon>Eukaryota</taxon>
        <taxon>Fungi</taxon>
        <taxon>Dikarya</taxon>
        <taxon>Ascomycota</taxon>
        <taxon>Pezizomycotina</taxon>
        <taxon>Leotiomycetes</taxon>
        <taxon>Helotiales</taxon>
        <taxon>Drepanopezizaceae</taxon>
        <taxon>Drepanopeziza</taxon>
    </lineage>
</organism>